<dbReference type="EC" id="1.14.13.148" evidence="25"/>
<dbReference type="FunFam" id="3.50.50.60:FF:000159">
    <property type="entry name" value="Dimethylaniline monooxygenase [N-oxide-forming]"/>
    <property type="match status" value="1"/>
</dbReference>
<keyword evidence="17" id="KW-0560">Oxidoreductase</keyword>
<evidence type="ECO:0000256" key="40">
    <source>
        <dbReference type="ARBA" id="ARBA00048989"/>
    </source>
</evidence>
<evidence type="ECO:0000256" key="11">
    <source>
        <dbReference type="ARBA" id="ARBA00022692"/>
    </source>
</evidence>
<dbReference type="GO" id="GO:0050661">
    <property type="term" value="F:NADP binding"/>
    <property type="evidence" value="ECO:0007669"/>
    <property type="project" value="InterPro"/>
</dbReference>
<evidence type="ECO:0000256" key="9">
    <source>
        <dbReference type="ARBA" id="ARBA00022553"/>
    </source>
</evidence>
<sequence>MSGKRICVIGAGASGLTAIKQCVDENFQVICYEKTNNCGGLWRYREENCENVGSVFKSTITNSSKELSAFSDFPPPLEYPHIMHNTQVCAYFEKYAETFNLEERIKYNHEVLNVTFNDDYEITGKWKVTVKNLRDNEQNEQIFDGVMVCVGHHCKPNIPNFEGMNQFKGQLMHTHCYKKPNAFEDKVVVVVGIGNSGADAAVELSSVCSQVYLSTRSGSWILPLVGSNGVPLDLIFMNKAMTNFLKFIPQNLLAWGLEKVANSYFDHELYGLKPKHRILNQHMTVNDRIQSTILSGRVLVRKNIERFTENGVIFEGNTKETKCDVVLFATGYEIIFPFLDSSIIEVYKNKVELFKYVFSPKLKHAHTLAVIGLLQPSGAVFPASELQSRWFVQLMTGKAKLPTKEEMQQSIVEEADKIKKQFYESARNTIEVEVMGYNDEIASYIGAKPNLWKLALSDPKLWRALFFGPFLPYKFRLQGPHT</sequence>
<dbReference type="GO" id="GO:0005789">
    <property type="term" value="C:endoplasmic reticulum membrane"/>
    <property type="evidence" value="ECO:0007669"/>
    <property type="project" value="UniProtKB-SubCell"/>
</dbReference>
<comment type="similarity">
    <text evidence="4">Belongs to the FMO family.</text>
</comment>
<evidence type="ECO:0000256" key="21">
    <source>
        <dbReference type="ARBA" id="ARBA00029725"/>
    </source>
</evidence>
<comment type="catalytic activity">
    <reaction evidence="32">
        <text>hexan-3-one + NADPH + O2 + H(+) = propyl propanoate + NADP(+) + H2O</text>
        <dbReference type="Rhea" id="RHEA:54848"/>
        <dbReference type="ChEBI" id="CHEBI:15377"/>
        <dbReference type="ChEBI" id="CHEBI:15378"/>
        <dbReference type="ChEBI" id="CHEBI:15379"/>
        <dbReference type="ChEBI" id="CHEBI:57783"/>
        <dbReference type="ChEBI" id="CHEBI:58349"/>
        <dbReference type="ChEBI" id="CHEBI:89828"/>
        <dbReference type="ChEBI" id="CHEBI:89891"/>
    </reaction>
    <physiologicalReaction direction="left-to-right" evidence="32">
        <dbReference type="Rhea" id="RHEA:54849"/>
    </physiologicalReaction>
</comment>
<comment type="function">
    <text evidence="30">Broad spectrum monooxygenase that catalyzes the oxygenation of a wide variety of nitrogen- and sulfur-containing compounds including xenobiotics. Catalyzes the S-oxygenation of hypotaurine to produce taurine, an organic osmolyte involved in cell volume regulation as well as a variety of cytoprotective and developmental processes. In vitro, catalyzes the N-oxygenation of trimethylamine (TMA) to produce trimethylamine N-oxide (TMAO) and could therefore participate to the detoxification of this compound that is generated by the action of gut microbiota from dietary precursors such as choline, choline containing compounds, betaine or L-carnitine.</text>
</comment>
<dbReference type="PANTHER" id="PTHR23023">
    <property type="entry name" value="DIMETHYLANILINE MONOOXYGENASE"/>
    <property type="match status" value="1"/>
</dbReference>
<evidence type="ECO:0000256" key="39">
    <source>
        <dbReference type="ARBA" id="ARBA00048459"/>
    </source>
</evidence>
<dbReference type="GO" id="GO:0050660">
    <property type="term" value="F:flavin adenine dinucleotide binding"/>
    <property type="evidence" value="ECO:0007669"/>
    <property type="project" value="InterPro"/>
</dbReference>
<comment type="catalytic activity">
    <reaction evidence="41">
        <text>heptan-4-one + NADPH + O2 + H(+) = propyl butanoate + NADP(+) + H2O</text>
        <dbReference type="Rhea" id="RHEA:54852"/>
        <dbReference type="ChEBI" id="CHEBI:15377"/>
        <dbReference type="ChEBI" id="CHEBI:15378"/>
        <dbReference type="ChEBI" id="CHEBI:15379"/>
        <dbReference type="ChEBI" id="CHEBI:57783"/>
        <dbReference type="ChEBI" id="CHEBI:58349"/>
        <dbReference type="ChEBI" id="CHEBI:89484"/>
        <dbReference type="ChEBI" id="CHEBI:89719"/>
    </reaction>
    <physiologicalReaction direction="left-to-right" evidence="41">
        <dbReference type="Rhea" id="RHEA:54853"/>
    </physiologicalReaction>
</comment>
<keyword evidence="45" id="KW-1185">Reference proteome</keyword>
<dbReference type="Proteomes" id="UP000288716">
    <property type="component" value="Unassembled WGS sequence"/>
</dbReference>
<dbReference type="InterPro" id="IPR002257">
    <property type="entry name" value="Flavin_mOase_5"/>
</dbReference>
<evidence type="ECO:0000256" key="12">
    <source>
        <dbReference type="ARBA" id="ARBA00022824"/>
    </source>
</evidence>
<keyword evidence="10" id="KW-0285">Flavoprotein</keyword>
<dbReference type="EMBL" id="NCKV01009791">
    <property type="protein sequence ID" value="RWS22117.1"/>
    <property type="molecule type" value="Genomic_DNA"/>
</dbReference>
<comment type="catalytic activity">
    <reaction evidence="40">
        <text>(2E)-geranial + NADPH + O2 + H(+) = (1E)-2,6-dimethylhepta-1,5-dien-1-yl formate + NADP(+) + H2O</text>
        <dbReference type="Rhea" id="RHEA:54860"/>
        <dbReference type="ChEBI" id="CHEBI:15377"/>
        <dbReference type="ChEBI" id="CHEBI:15378"/>
        <dbReference type="ChEBI" id="CHEBI:15379"/>
        <dbReference type="ChEBI" id="CHEBI:16980"/>
        <dbReference type="ChEBI" id="CHEBI:57783"/>
        <dbReference type="ChEBI" id="CHEBI:58349"/>
        <dbReference type="ChEBI" id="CHEBI:138375"/>
    </reaction>
    <physiologicalReaction direction="left-to-right" evidence="40">
        <dbReference type="Rhea" id="RHEA:54861"/>
    </physiologicalReaction>
</comment>
<comment type="function">
    <text evidence="29">Acts as a Baeyer-Villiger monooxygenase on a broad range of substrates. Catalyzes the insertion of an oxygen atom into a carbon-carbon bond adjacent to a carbonyl, which converts ketones to esters. Active on diverse carbonyl compounds, whereas soft nucleophiles are mostly non- or poorly reactive. In contrast with other forms of FMO it is non- or poorly active on 'classical' substrates such as drugs, pesticides, and dietary components containing soft nucleophilic heteroatoms. Able to oxidize drug molecules bearing a carbonyl group on an aliphatic chain, such as nabumetone and pentoxifylline. Also, in the absence of substrates, shows slow but yet significant NADPH oxidase activity. Acts as a positive modulator of cholesterol biosynthesis as well as glucose homeostasis, promoting metabolic aging via pleiotropic effects.</text>
</comment>
<evidence type="ECO:0000256" key="27">
    <source>
        <dbReference type="ARBA" id="ARBA00034554"/>
    </source>
</evidence>
<evidence type="ECO:0000256" key="29">
    <source>
        <dbReference type="ARBA" id="ARBA00045722"/>
    </source>
</evidence>
<dbReference type="GO" id="GO:0016174">
    <property type="term" value="F:NAD(P)H oxidase H2O2-forming activity"/>
    <property type="evidence" value="ECO:0007669"/>
    <property type="project" value="UniProtKB-EC"/>
</dbReference>
<comment type="catalytic activity">
    <reaction evidence="35">
        <text>NADPH + O2 + H(+) = H2O2 + NADP(+)</text>
        <dbReference type="Rhea" id="RHEA:11260"/>
        <dbReference type="ChEBI" id="CHEBI:15378"/>
        <dbReference type="ChEBI" id="CHEBI:15379"/>
        <dbReference type="ChEBI" id="CHEBI:16240"/>
        <dbReference type="ChEBI" id="CHEBI:57783"/>
        <dbReference type="ChEBI" id="CHEBI:58349"/>
        <dbReference type="EC" id="1.6.3.1"/>
    </reaction>
    <physiologicalReaction direction="left-to-right" evidence="35">
        <dbReference type="Rhea" id="RHEA:11261"/>
    </physiologicalReaction>
</comment>
<comment type="catalytic activity">
    <reaction evidence="39">
        <text>octan-3-one + NADPH + O2 + H(+) = ethyl hexanoate + NADP(+) + H2O</text>
        <dbReference type="Rhea" id="RHEA:54856"/>
        <dbReference type="ChEBI" id="CHEBI:15377"/>
        <dbReference type="ChEBI" id="CHEBI:15378"/>
        <dbReference type="ChEBI" id="CHEBI:15379"/>
        <dbReference type="ChEBI" id="CHEBI:57783"/>
        <dbReference type="ChEBI" id="CHEBI:58349"/>
        <dbReference type="ChEBI" id="CHEBI:80946"/>
        <dbReference type="ChEBI" id="CHEBI:86055"/>
    </reaction>
    <physiologicalReaction direction="left-to-right" evidence="39">
        <dbReference type="Rhea" id="RHEA:54857"/>
    </physiologicalReaction>
</comment>
<keyword evidence="11" id="KW-0812">Transmembrane</keyword>
<dbReference type="InterPro" id="IPR036188">
    <property type="entry name" value="FAD/NAD-bd_sf"/>
</dbReference>
<evidence type="ECO:0000256" key="34">
    <source>
        <dbReference type="ARBA" id="ARBA00047855"/>
    </source>
</evidence>
<name>A0A443S3L3_9ACAR</name>
<evidence type="ECO:0000256" key="2">
    <source>
        <dbReference type="ARBA" id="ARBA00004389"/>
    </source>
</evidence>
<keyword evidence="18 44" id="KW-0503">Monooxygenase</keyword>
<dbReference type="GO" id="GO:0034899">
    <property type="term" value="F:trimethylamine monooxygenase activity"/>
    <property type="evidence" value="ECO:0007669"/>
    <property type="project" value="UniProtKB-EC"/>
</dbReference>
<feature type="non-terminal residue" evidence="44">
    <location>
        <position position="482"/>
    </location>
</feature>
<comment type="subcellular location">
    <subcellularLocation>
        <location evidence="2">Endoplasmic reticulum membrane</location>
        <topology evidence="2">Single-pass membrane protein</topology>
    </subcellularLocation>
    <subcellularLocation>
        <location evidence="3">Microsome membrane</location>
    </subcellularLocation>
</comment>
<comment type="catalytic activity">
    <reaction evidence="42">
        <text>N,N-dimethylaniline + NADPH + O2 + H(+) = N,N-dimethylaniline N-oxide + NADP(+) + H2O</text>
        <dbReference type="Rhea" id="RHEA:24468"/>
        <dbReference type="ChEBI" id="CHEBI:15377"/>
        <dbReference type="ChEBI" id="CHEBI:15378"/>
        <dbReference type="ChEBI" id="CHEBI:15379"/>
        <dbReference type="ChEBI" id="CHEBI:16269"/>
        <dbReference type="ChEBI" id="CHEBI:17735"/>
        <dbReference type="ChEBI" id="CHEBI:57783"/>
        <dbReference type="ChEBI" id="CHEBI:58349"/>
        <dbReference type="EC" id="1.14.13.8"/>
    </reaction>
    <physiologicalReaction direction="left-to-right" evidence="42">
        <dbReference type="Rhea" id="RHEA:24469"/>
    </physiologicalReaction>
</comment>
<keyword evidence="19" id="KW-0443">Lipid metabolism</keyword>
<evidence type="ECO:0000256" key="14">
    <source>
        <dbReference type="ARBA" id="ARBA00022848"/>
    </source>
</evidence>
<evidence type="ECO:0000256" key="36">
    <source>
        <dbReference type="ARBA" id="ARBA00047977"/>
    </source>
</evidence>
<dbReference type="STRING" id="299467.A0A443S3L3"/>
<evidence type="ECO:0000256" key="24">
    <source>
        <dbReference type="ARBA" id="ARBA00033301"/>
    </source>
</evidence>
<evidence type="ECO:0000256" key="15">
    <source>
        <dbReference type="ARBA" id="ARBA00022857"/>
    </source>
</evidence>
<evidence type="ECO:0000256" key="19">
    <source>
        <dbReference type="ARBA" id="ARBA00023098"/>
    </source>
</evidence>
<comment type="catalytic activity">
    <reaction evidence="34">
        <text>sulcatone + NADPH + O2 + H(+) = 4-methylpent-3-en-1-yl acetate + NADP(+) + H2O</text>
        <dbReference type="Rhea" id="RHEA:54864"/>
        <dbReference type="ChEBI" id="CHEBI:15377"/>
        <dbReference type="ChEBI" id="CHEBI:15378"/>
        <dbReference type="ChEBI" id="CHEBI:15379"/>
        <dbReference type="ChEBI" id="CHEBI:16310"/>
        <dbReference type="ChEBI" id="CHEBI:57783"/>
        <dbReference type="ChEBI" id="CHEBI:58349"/>
        <dbReference type="ChEBI" id="CHEBI:138373"/>
    </reaction>
    <physiologicalReaction direction="left-to-right" evidence="34">
        <dbReference type="Rhea" id="RHEA:54865"/>
    </physiologicalReaction>
</comment>
<comment type="catalytic activity">
    <reaction evidence="33">
        <text>heptan-2-one + NADPH + O2 + H(+) = pentyl acetate + NADP(+) + H2O</text>
        <dbReference type="Rhea" id="RHEA:54836"/>
        <dbReference type="ChEBI" id="CHEBI:5672"/>
        <dbReference type="ChEBI" id="CHEBI:15377"/>
        <dbReference type="ChEBI" id="CHEBI:15378"/>
        <dbReference type="ChEBI" id="CHEBI:15379"/>
        <dbReference type="ChEBI" id="CHEBI:57783"/>
        <dbReference type="ChEBI" id="CHEBI:58349"/>
        <dbReference type="ChEBI" id="CHEBI:87362"/>
    </reaction>
    <physiologicalReaction direction="left-to-right" evidence="33">
        <dbReference type="Rhea" id="RHEA:54837"/>
    </physiologicalReaction>
</comment>
<evidence type="ECO:0000256" key="20">
    <source>
        <dbReference type="ARBA" id="ARBA00023136"/>
    </source>
</evidence>
<keyword evidence="13" id="KW-0274">FAD</keyword>
<comment type="catalytic activity">
    <reaction evidence="37">
        <text>hypotaurine + NADPH + O2 + H(+) = taurine + NADP(+) + H2O</text>
        <dbReference type="Rhea" id="RHEA:69819"/>
        <dbReference type="ChEBI" id="CHEBI:15377"/>
        <dbReference type="ChEBI" id="CHEBI:15378"/>
        <dbReference type="ChEBI" id="CHEBI:15379"/>
        <dbReference type="ChEBI" id="CHEBI:57783"/>
        <dbReference type="ChEBI" id="CHEBI:57853"/>
        <dbReference type="ChEBI" id="CHEBI:58349"/>
        <dbReference type="ChEBI" id="CHEBI:507393"/>
        <dbReference type="EC" id="1.14.13.8"/>
    </reaction>
    <physiologicalReaction direction="left-to-right" evidence="37">
        <dbReference type="Rhea" id="RHEA:69820"/>
    </physiologicalReaction>
</comment>
<evidence type="ECO:0000256" key="31">
    <source>
        <dbReference type="ARBA" id="ARBA00047338"/>
    </source>
</evidence>
<evidence type="ECO:0000256" key="6">
    <source>
        <dbReference type="ARBA" id="ARBA00012850"/>
    </source>
</evidence>
<dbReference type="AlphaFoldDB" id="A0A443S3L3"/>
<evidence type="ECO:0000256" key="43">
    <source>
        <dbReference type="ARBA" id="ARBA00049475"/>
    </source>
</evidence>
<proteinExistence type="inferred from homology"/>
<evidence type="ECO:0000256" key="17">
    <source>
        <dbReference type="ARBA" id="ARBA00023002"/>
    </source>
</evidence>
<comment type="caution">
    <text evidence="44">The sequence shown here is derived from an EMBL/GenBank/DDBJ whole genome shotgun (WGS) entry which is preliminary data.</text>
</comment>
<dbReference type="VEuPathDB" id="VectorBase:LDEU009923"/>
<evidence type="ECO:0000256" key="32">
    <source>
        <dbReference type="ARBA" id="ARBA00047426"/>
    </source>
</evidence>
<dbReference type="OrthoDB" id="66881at2759"/>
<evidence type="ECO:0000256" key="33">
    <source>
        <dbReference type="ARBA" id="ARBA00047574"/>
    </source>
</evidence>
<evidence type="ECO:0000256" key="16">
    <source>
        <dbReference type="ARBA" id="ARBA00022989"/>
    </source>
</evidence>
<evidence type="ECO:0000313" key="45">
    <source>
        <dbReference type="Proteomes" id="UP000288716"/>
    </source>
</evidence>
<evidence type="ECO:0000256" key="13">
    <source>
        <dbReference type="ARBA" id="ARBA00022827"/>
    </source>
</evidence>
<evidence type="ECO:0000256" key="41">
    <source>
        <dbReference type="ARBA" id="ARBA00048990"/>
    </source>
</evidence>
<gene>
    <name evidence="44" type="ORF">B4U80_07374</name>
</gene>
<evidence type="ECO:0000256" key="38">
    <source>
        <dbReference type="ARBA" id="ARBA00048088"/>
    </source>
</evidence>
<evidence type="ECO:0000256" key="3">
    <source>
        <dbReference type="ARBA" id="ARBA00004524"/>
    </source>
</evidence>
<evidence type="ECO:0000256" key="7">
    <source>
        <dbReference type="ARBA" id="ARBA00019213"/>
    </source>
</evidence>
<dbReference type="Pfam" id="PF00743">
    <property type="entry name" value="FMO-like"/>
    <property type="match status" value="1"/>
</dbReference>
<reference evidence="44 45" key="1">
    <citation type="journal article" date="2018" name="Gigascience">
        <title>Genomes of trombidid mites reveal novel predicted allergens and laterally-transferred genes associated with secondary metabolism.</title>
        <authorList>
            <person name="Dong X."/>
            <person name="Chaisiri K."/>
            <person name="Xia D."/>
            <person name="Armstrong S.D."/>
            <person name="Fang Y."/>
            <person name="Donnelly M.J."/>
            <person name="Kadowaki T."/>
            <person name="McGarry J.W."/>
            <person name="Darby A.C."/>
            <person name="Makepeace B.L."/>
        </authorList>
    </citation>
    <scope>NUCLEOTIDE SEQUENCE [LARGE SCALE GENOMIC DNA]</scope>
    <source>
        <strain evidence="44">UoL-UT</strain>
    </source>
</reference>
<evidence type="ECO:0000256" key="35">
    <source>
        <dbReference type="ARBA" id="ARBA00047864"/>
    </source>
</evidence>
<evidence type="ECO:0000256" key="30">
    <source>
        <dbReference type="ARBA" id="ARBA00045957"/>
    </source>
</evidence>
<evidence type="ECO:0000256" key="5">
    <source>
        <dbReference type="ARBA" id="ARBA00012698"/>
    </source>
</evidence>
<dbReference type="EC" id="1.6.3.1" evidence="5"/>
<comment type="catalytic activity">
    <reaction evidence="31">
        <text>hypotaurine + NADH + O2 + H(+) = taurine + NAD(+) + H2O</text>
        <dbReference type="Rhea" id="RHEA:74111"/>
        <dbReference type="ChEBI" id="CHEBI:15377"/>
        <dbReference type="ChEBI" id="CHEBI:15378"/>
        <dbReference type="ChEBI" id="CHEBI:15379"/>
        <dbReference type="ChEBI" id="CHEBI:57540"/>
        <dbReference type="ChEBI" id="CHEBI:57853"/>
        <dbReference type="ChEBI" id="CHEBI:57945"/>
        <dbReference type="ChEBI" id="CHEBI:507393"/>
        <dbReference type="EC" id="1.14.13.8"/>
    </reaction>
    <physiologicalReaction direction="left-to-right" evidence="31">
        <dbReference type="Rhea" id="RHEA:74112"/>
    </physiologicalReaction>
</comment>
<dbReference type="EC" id="1.14.13.8" evidence="6"/>
<comment type="catalytic activity">
    <reaction evidence="43">
        <text>octan-3-one + NADPH + O2 + H(+) = pentyl propanoate + NADP(+) + H2O</text>
        <dbReference type="Rhea" id="RHEA:54840"/>
        <dbReference type="ChEBI" id="CHEBI:15377"/>
        <dbReference type="ChEBI" id="CHEBI:15378"/>
        <dbReference type="ChEBI" id="CHEBI:15379"/>
        <dbReference type="ChEBI" id="CHEBI:57783"/>
        <dbReference type="ChEBI" id="CHEBI:58349"/>
        <dbReference type="ChEBI" id="CHEBI:80946"/>
        <dbReference type="ChEBI" id="CHEBI:87373"/>
    </reaction>
    <physiologicalReaction direction="left-to-right" evidence="43">
        <dbReference type="Rhea" id="RHEA:54841"/>
    </physiologicalReaction>
</comment>
<keyword evidence="12" id="KW-0256">Endoplasmic reticulum</keyword>
<evidence type="ECO:0000256" key="10">
    <source>
        <dbReference type="ARBA" id="ARBA00022630"/>
    </source>
</evidence>
<dbReference type="InterPro" id="IPR020946">
    <property type="entry name" value="Flavin_mOase-like"/>
</dbReference>
<keyword evidence="14" id="KW-0492">Microsome</keyword>
<evidence type="ECO:0000256" key="1">
    <source>
        <dbReference type="ARBA" id="ARBA00001974"/>
    </source>
</evidence>
<evidence type="ECO:0000256" key="8">
    <source>
        <dbReference type="ARBA" id="ARBA00022481"/>
    </source>
</evidence>
<keyword evidence="20" id="KW-0472">Membrane</keyword>
<comment type="catalytic activity">
    <reaction evidence="36">
        <text>hexan-3-one + NADPH + O2 + H(+) = ethyl butanoate + NADP(+) + H2O</text>
        <dbReference type="Rhea" id="RHEA:54844"/>
        <dbReference type="ChEBI" id="CHEBI:15377"/>
        <dbReference type="ChEBI" id="CHEBI:15378"/>
        <dbReference type="ChEBI" id="CHEBI:15379"/>
        <dbReference type="ChEBI" id="CHEBI:57783"/>
        <dbReference type="ChEBI" id="CHEBI:58349"/>
        <dbReference type="ChEBI" id="CHEBI:88764"/>
        <dbReference type="ChEBI" id="CHEBI:89891"/>
    </reaction>
    <physiologicalReaction direction="left-to-right" evidence="36">
        <dbReference type="Rhea" id="RHEA:54845"/>
    </physiologicalReaction>
</comment>
<dbReference type="PRINTS" id="PR00370">
    <property type="entry name" value="FMOXYGENASE"/>
</dbReference>
<evidence type="ECO:0000256" key="18">
    <source>
        <dbReference type="ARBA" id="ARBA00023033"/>
    </source>
</evidence>
<keyword evidence="8" id="KW-0488">Methylation</keyword>
<evidence type="ECO:0000256" key="37">
    <source>
        <dbReference type="ARBA" id="ARBA00048041"/>
    </source>
</evidence>
<protein>
    <recommendedName>
        <fullName evidence="26">Flavin-containing monooxygenase 1</fullName>
        <ecNumber evidence="25">1.14.13.148</ecNumber>
        <ecNumber evidence="6">1.14.13.8</ecNumber>
        <ecNumber evidence="5">1.6.3.1</ecNumber>
    </recommendedName>
    <alternativeName>
        <fullName evidence="28">Dimethylaniline monooxygenase [N-oxide-forming] 1</fullName>
    </alternativeName>
    <alternativeName>
        <fullName evidence="24">Dimethylaniline monooxygenase [N-oxide-forming] 5</fullName>
    </alternativeName>
    <alternativeName>
        <fullName evidence="21">Dimethylaniline oxidase 1</fullName>
    </alternativeName>
    <alternativeName>
        <fullName evidence="22">Dimethylaniline oxidase 5</fullName>
    </alternativeName>
    <alternativeName>
        <fullName evidence="7">Flavin-containing monooxygenase 5</fullName>
    </alternativeName>
    <alternativeName>
        <fullName evidence="23">NADPH oxidase</fullName>
    </alternativeName>
    <alternativeName>
        <fullName evidence="27">Trimethylamine monooxygenase</fullName>
    </alternativeName>
</protein>
<evidence type="ECO:0000256" key="25">
    <source>
        <dbReference type="ARBA" id="ARBA00034528"/>
    </source>
</evidence>
<dbReference type="SUPFAM" id="SSF51905">
    <property type="entry name" value="FAD/NAD(P)-binding domain"/>
    <property type="match status" value="2"/>
</dbReference>
<evidence type="ECO:0000256" key="28">
    <source>
        <dbReference type="ARBA" id="ARBA00034561"/>
    </source>
</evidence>
<evidence type="ECO:0000256" key="42">
    <source>
        <dbReference type="ARBA" id="ARBA00049443"/>
    </source>
</evidence>
<keyword evidence="15" id="KW-0521">NADP</keyword>
<dbReference type="InterPro" id="IPR000960">
    <property type="entry name" value="Flavin_mOase"/>
</dbReference>
<accession>A0A443S3L3</accession>
<dbReference type="GO" id="GO:0006629">
    <property type="term" value="P:lipid metabolic process"/>
    <property type="evidence" value="ECO:0007669"/>
    <property type="project" value="UniProtKB-KW"/>
</dbReference>
<dbReference type="GO" id="GO:0004499">
    <property type="term" value="F:N,N-dimethylaniline monooxygenase activity"/>
    <property type="evidence" value="ECO:0007669"/>
    <property type="project" value="InterPro"/>
</dbReference>
<evidence type="ECO:0000256" key="22">
    <source>
        <dbReference type="ARBA" id="ARBA00029728"/>
    </source>
</evidence>
<dbReference type="Gene3D" id="3.50.50.60">
    <property type="entry name" value="FAD/NAD(P)-binding domain"/>
    <property type="match status" value="2"/>
</dbReference>
<organism evidence="44 45">
    <name type="scientific">Leptotrombidium deliense</name>
    <dbReference type="NCBI Taxonomy" id="299467"/>
    <lineage>
        <taxon>Eukaryota</taxon>
        <taxon>Metazoa</taxon>
        <taxon>Ecdysozoa</taxon>
        <taxon>Arthropoda</taxon>
        <taxon>Chelicerata</taxon>
        <taxon>Arachnida</taxon>
        <taxon>Acari</taxon>
        <taxon>Acariformes</taxon>
        <taxon>Trombidiformes</taxon>
        <taxon>Prostigmata</taxon>
        <taxon>Anystina</taxon>
        <taxon>Parasitengona</taxon>
        <taxon>Trombiculoidea</taxon>
        <taxon>Trombiculidae</taxon>
        <taxon>Leptotrombidium</taxon>
    </lineage>
</organism>
<keyword evidence="9" id="KW-0597">Phosphoprotein</keyword>
<dbReference type="PRINTS" id="PR01125">
    <property type="entry name" value="FMOXYGENASE5"/>
</dbReference>
<evidence type="ECO:0000256" key="4">
    <source>
        <dbReference type="ARBA" id="ARBA00009183"/>
    </source>
</evidence>
<evidence type="ECO:0000313" key="44">
    <source>
        <dbReference type="EMBL" id="RWS22117.1"/>
    </source>
</evidence>
<evidence type="ECO:0000256" key="23">
    <source>
        <dbReference type="ARBA" id="ARBA00033213"/>
    </source>
</evidence>
<dbReference type="InterPro" id="IPR050346">
    <property type="entry name" value="FMO-like"/>
</dbReference>
<comment type="cofactor">
    <cofactor evidence="1">
        <name>FAD</name>
        <dbReference type="ChEBI" id="CHEBI:57692"/>
    </cofactor>
</comment>
<comment type="catalytic activity">
    <reaction evidence="38">
        <text>trimethylamine + NADPH + O2 = trimethylamine N-oxide + NADP(+) + H2O</text>
        <dbReference type="Rhea" id="RHEA:31979"/>
        <dbReference type="ChEBI" id="CHEBI:15377"/>
        <dbReference type="ChEBI" id="CHEBI:15379"/>
        <dbReference type="ChEBI" id="CHEBI:15724"/>
        <dbReference type="ChEBI" id="CHEBI:57783"/>
        <dbReference type="ChEBI" id="CHEBI:58349"/>
        <dbReference type="ChEBI" id="CHEBI:58389"/>
        <dbReference type="EC" id="1.14.13.148"/>
    </reaction>
    <physiologicalReaction direction="left-to-right" evidence="38">
        <dbReference type="Rhea" id="RHEA:31980"/>
    </physiologicalReaction>
</comment>
<dbReference type="PIRSF" id="PIRSF000332">
    <property type="entry name" value="FMO"/>
    <property type="match status" value="1"/>
</dbReference>
<evidence type="ECO:0000256" key="26">
    <source>
        <dbReference type="ARBA" id="ARBA00034536"/>
    </source>
</evidence>
<keyword evidence="16" id="KW-1133">Transmembrane helix</keyword>